<dbReference type="Proteomes" id="UP000002028">
    <property type="component" value="Chromosome"/>
</dbReference>
<reference evidence="1 2" key="1">
    <citation type="journal article" date="2010" name="Stand. Genomic Sci.">
        <title>Complete genome sequence of Spirosoma linguale type strain (1).</title>
        <authorList>
            <person name="Lail K."/>
            <person name="Sikorski J."/>
            <person name="Saunders E."/>
            <person name="Lapidus A."/>
            <person name="Glavina Del Rio T."/>
            <person name="Copeland A."/>
            <person name="Tice H."/>
            <person name="Cheng J.-F."/>
            <person name="Lucas S."/>
            <person name="Nolan M."/>
            <person name="Bruce D."/>
            <person name="Goodwin L."/>
            <person name="Pitluck S."/>
            <person name="Ivanova N."/>
            <person name="Mavromatis K."/>
            <person name="Ovchinnikova G."/>
            <person name="Pati A."/>
            <person name="Chen A."/>
            <person name="Palaniappan K."/>
            <person name="Land M."/>
            <person name="Hauser L."/>
            <person name="Chang Y.-J."/>
            <person name="Jeffries C.D."/>
            <person name="Chain P."/>
            <person name="Brettin T."/>
            <person name="Detter J.C."/>
            <person name="Schuetze A."/>
            <person name="Rohde M."/>
            <person name="Tindall B.J."/>
            <person name="Goeker M."/>
            <person name="Bristow J."/>
            <person name="Eisen J.A."/>
            <person name="Markowitz V."/>
            <person name="Hugenholtz P."/>
            <person name="Kyrpides N.C."/>
            <person name="Klenk H.-P."/>
            <person name="Chen F."/>
        </authorList>
    </citation>
    <scope>NUCLEOTIDE SEQUENCE [LARGE SCALE GENOMIC DNA]</scope>
    <source>
        <strain evidence="2">ATCC 33905 / DSM 74 / LMG 10896 / Claus 1</strain>
    </source>
</reference>
<dbReference type="KEGG" id="sli:Slin_5870"/>
<dbReference type="eggNOG" id="COG2337">
    <property type="taxonomic scope" value="Bacteria"/>
</dbReference>
<dbReference type="EMBL" id="CP001769">
    <property type="protein sequence ID" value="ADB41834.1"/>
    <property type="molecule type" value="Genomic_DNA"/>
</dbReference>
<dbReference type="AlphaFoldDB" id="D2QSQ2"/>
<dbReference type="STRING" id="504472.Slin_5870"/>
<dbReference type="HOGENOM" id="CLU_121823_6_1_10"/>
<protein>
    <submittedName>
        <fullName evidence="1">Transcriptional modulator of MazE/toxin, MazF</fullName>
    </submittedName>
</protein>
<dbReference type="InterPro" id="IPR003477">
    <property type="entry name" value="PemK-like"/>
</dbReference>
<keyword evidence="2" id="KW-1185">Reference proteome</keyword>
<dbReference type="Pfam" id="PF02452">
    <property type="entry name" value="PemK_toxin"/>
    <property type="match status" value="1"/>
</dbReference>
<dbReference type="SUPFAM" id="SSF50118">
    <property type="entry name" value="Cell growth inhibitor/plasmid maintenance toxic component"/>
    <property type="match status" value="1"/>
</dbReference>
<name>D2QSQ2_SPILD</name>
<dbReference type="GO" id="GO:0003677">
    <property type="term" value="F:DNA binding"/>
    <property type="evidence" value="ECO:0007669"/>
    <property type="project" value="InterPro"/>
</dbReference>
<accession>D2QSQ2</accession>
<dbReference type="RefSeq" id="WP_012930324.1">
    <property type="nucleotide sequence ID" value="NC_013730.1"/>
</dbReference>
<evidence type="ECO:0000313" key="1">
    <source>
        <dbReference type="EMBL" id="ADB41834.1"/>
    </source>
</evidence>
<sequence length="108" mass="11973">MQEGDIAIASIQQSDGAYKPRPVLLLRQLPGYGDFLVCAISSQVRQTLPGFDEVLQPNADNQLRVTSVVRLSNLIALPANDINRSIGYIPDTLHRALLQRLADHLLKR</sequence>
<organism evidence="1 2">
    <name type="scientific">Spirosoma linguale (strain ATCC 33905 / DSM 74 / LMG 10896 / Claus 1)</name>
    <dbReference type="NCBI Taxonomy" id="504472"/>
    <lineage>
        <taxon>Bacteria</taxon>
        <taxon>Pseudomonadati</taxon>
        <taxon>Bacteroidota</taxon>
        <taxon>Cytophagia</taxon>
        <taxon>Cytophagales</taxon>
        <taxon>Cytophagaceae</taxon>
        <taxon>Spirosoma</taxon>
    </lineage>
</organism>
<gene>
    <name evidence="1" type="ordered locus">Slin_5870</name>
</gene>
<dbReference type="Gene3D" id="2.30.30.110">
    <property type="match status" value="1"/>
</dbReference>
<proteinExistence type="predicted"/>
<dbReference type="InterPro" id="IPR011067">
    <property type="entry name" value="Plasmid_toxin/cell-grow_inhib"/>
</dbReference>
<evidence type="ECO:0000313" key="2">
    <source>
        <dbReference type="Proteomes" id="UP000002028"/>
    </source>
</evidence>